<evidence type="ECO:0000313" key="12">
    <source>
        <dbReference type="EMBL" id="GMK58278.1"/>
    </source>
</evidence>
<keyword evidence="7" id="KW-0560">Oxidoreductase</keyword>
<dbReference type="GO" id="GO:0047560">
    <property type="term" value="F:3-dehydrosphinganine reductase activity"/>
    <property type="evidence" value="ECO:0007669"/>
    <property type="project" value="UniProtKB-EC"/>
</dbReference>
<name>A0AAD3TWZ6_9TREE</name>
<keyword evidence="5" id="KW-0521">NADP</keyword>
<keyword evidence="8" id="KW-0443">Lipid metabolism</keyword>
<reference evidence="12" key="2">
    <citation type="submission" date="2023-06" db="EMBL/GenBank/DDBJ databases">
        <authorList>
            <person name="Kobayashi Y."/>
            <person name="Kayamori A."/>
            <person name="Aoki K."/>
            <person name="Shiwa Y."/>
            <person name="Fujita N."/>
            <person name="Sugita T."/>
            <person name="Iwasaki W."/>
            <person name="Tanaka N."/>
            <person name="Takashima M."/>
        </authorList>
    </citation>
    <scope>NUCLEOTIDE SEQUENCE</scope>
    <source>
        <strain evidence="12">HIS016</strain>
    </source>
</reference>
<comment type="catalytic activity">
    <reaction evidence="11">
        <text>sphinganine + NADP(+) = 3-oxosphinganine + NADPH + H(+)</text>
        <dbReference type="Rhea" id="RHEA:22640"/>
        <dbReference type="ChEBI" id="CHEBI:15378"/>
        <dbReference type="ChEBI" id="CHEBI:57783"/>
        <dbReference type="ChEBI" id="CHEBI:57817"/>
        <dbReference type="ChEBI" id="CHEBI:58299"/>
        <dbReference type="ChEBI" id="CHEBI:58349"/>
        <dbReference type="EC" id="1.1.1.102"/>
    </reaction>
    <physiologicalReaction direction="right-to-left" evidence="11">
        <dbReference type="Rhea" id="RHEA:22642"/>
    </physiologicalReaction>
</comment>
<evidence type="ECO:0000313" key="13">
    <source>
        <dbReference type="Proteomes" id="UP001222932"/>
    </source>
</evidence>
<protein>
    <recommendedName>
        <fullName evidence="9">3-dehydrosphinganine reductase</fullName>
        <ecNumber evidence="9">1.1.1.102</ecNumber>
    </recommendedName>
</protein>
<evidence type="ECO:0000256" key="4">
    <source>
        <dbReference type="ARBA" id="ARBA00022824"/>
    </source>
</evidence>
<evidence type="ECO:0000256" key="8">
    <source>
        <dbReference type="ARBA" id="ARBA00023098"/>
    </source>
</evidence>
<evidence type="ECO:0000256" key="7">
    <source>
        <dbReference type="ARBA" id="ARBA00023002"/>
    </source>
</evidence>
<dbReference type="PANTHER" id="PTHR43550">
    <property type="entry name" value="3-KETODIHYDROSPHINGOSINE REDUCTASE"/>
    <property type="match status" value="1"/>
</dbReference>
<evidence type="ECO:0000256" key="2">
    <source>
        <dbReference type="ARBA" id="ARBA00004760"/>
    </source>
</evidence>
<evidence type="ECO:0000256" key="6">
    <source>
        <dbReference type="ARBA" id="ARBA00022919"/>
    </source>
</evidence>
<dbReference type="PRINTS" id="PR00081">
    <property type="entry name" value="GDHRDH"/>
</dbReference>
<dbReference type="Gene3D" id="3.40.50.720">
    <property type="entry name" value="NAD(P)-binding Rossmann-like Domain"/>
    <property type="match status" value="1"/>
</dbReference>
<dbReference type="SUPFAM" id="SSF51735">
    <property type="entry name" value="NAD(P)-binding Rossmann-fold domains"/>
    <property type="match status" value="1"/>
</dbReference>
<comment type="caution">
    <text evidence="12">The sequence shown here is derived from an EMBL/GenBank/DDBJ whole genome shotgun (WGS) entry which is preliminary data.</text>
</comment>
<dbReference type="InterPro" id="IPR036291">
    <property type="entry name" value="NAD(P)-bd_dom_sf"/>
</dbReference>
<dbReference type="Pfam" id="PF00106">
    <property type="entry name" value="adh_short"/>
    <property type="match status" value="1"/>
</dbReference>
<proteinExistence type="predicted"/>
<dbReference type="AlphaFoldDB" id="A0AAD3TWZ6"/>
<sequence length="327" mass="35199">MFAILAAVAAVLATILMFGFGKKRFDPAGQFCYIPGGSAGLGKSLAAELVRRGAHVVIVARGSQRAQETVAELKTLAKPDQKILFVTADLSDQVSSARALDEAAAAFDGRAPDHVFMCAGMARPMLFIDTTTEDLKTNFDGVYWVSAWTAHAAVQMMVKQKVQGTLTFVSSFLGYTSFAGYSTYTPGKFALRGLADTLRNEMLLFGIKVHLYMPAGMLSPGYEEENKTKPKVTQKIEDGDKPISCDAAAAILVRGLERGNYQITNDFVTDLVRVSAKGAVPSNGPLDVVYSLISAIGLPIWRMITDSQVRGSSKSVEADLQARGFYA</sequence>
<keyword evidence="4" id="KW-0256">Endoplasmic reticulum</keyword>
<evidence type="ECO:0000256" key="9">
    <source>
        <dbReference type="ARBA" id="ARBA00026112"/>
    </source>
</evidence>
<comment type="pathway">
    <text evidence="2">Lipid metabolism; sphingolipid metabolism.</text>
</comment>
<evidence type="ECO:0000256" key="5">
    <source>
        <dbReference type="ARBA" id="ARBA00022857"/>
    </source>
</evidence>
<dbReference type="InterPro" id="IPR002347">
    <property type="entry name" value="SDR_fam"/>
</dbReference>
<evidence type="ECO:0000256" key="1">
    <source>
        <dbReference type="ARBA" id="ARBA00004240"/>
    </source>
</evidence>
<accession>A0AAD3TWZ6</accession>
<dbReference type="Proteomes" id="UP001222932">
    <property type="component" value="Unassembled WGS sequence"/>
</dbReference>
<reference evidence="12" key="1">
    <citation type="journal article" date="2023" name="BMC Genomics">
        <title>Chromosome-level genome assemblies of Cutaneotrichosporon spp. (Trichosporonales, Basidiomycota) reveal imbalanced evolution between nucleotide sequences and chromosome synteny.</title>
        <authorList>
            <person name="Kobayashi Y."/>
            <person name="Kayamori A."/>
            <person name="Aoki K."/>
            <person name="Shiwa Y."/>
            <person name="Matsutani M."/>
            <person name="Fujita N."/>
            <person name="Sugita T."/>
            <person name="Iwasaki W."/>
            <person name="Tanaka N."/>
            <person name="Takashima M."/>
        </authorList>
    </citation>
    <scope>NUCLEOTIDE SEQUENCE</scope>
    <source>
        <strain evidence="12">HIS016</strain>
    </source>
</reference>
<dbReference type="FunFam" id="3.40.50.720:FF:000468">
    <property type="entry name" value="Short-chain dehydrogenase, putative"/>
    <property type="match status" value="1"/>
</dbReference>
<dbReference type="EMBL" id="BTCM01000005">
    <property type="protein sequence ID" value="GMK58278.1"/>
    <property type="molecule type" value="Genomic_DNA"/>
</dbReference>
<evidence type="ECO:0000256" key="3">
    <source>
        <dbReference type="ARBA" id="ARBA00004991"/>
    </source>
</evidence>
<organism evidence="12 13">
    <name type="scientific">Cutaneotrichosporon spelunceum</name>
    <dbReference type="NCBI Taxonomy" id="1672016"/>
    <lineage>
        <taxon>Eukaryota</taxon>
        <taxon>Fungi</taxon>
        <taxon>Dikarya</taxon>
        <taxon>Basidiomycota</taxon>
        <taxon>Agaricomycotina</taxon>
        <taxon>Tremellomycetes</taxon>
        <taxon>Trichosporonales</taxon>
        <taxon>Trichosporonaceae</taxon>
        <taxon>Cutaneotrichosporon</taxon>
    </lineage>
</organism>
<dbReference type="InterPro" id="IPR045022">
    <property type="entry name" value="KDSR-like"/>
</dbReference>
<keyword evidence="6" id="KW-0746">Sphingolipid metabolism</keyword>
<dbReference type="CDD" id="cd08939">
    <property type="entry name" value="KDSR-like_SDR_c"/>
    <property type="match status" value="1"/>
</dbReference>
<dbReference type="GO" id="GO:0030148">
    <property type="term" value="P:sphingolipid biosynthetic process"/>
    <property type="evidence" value="ECO:0007669"/>
    <property type="project" value="InterPro"/>
</dbReference>
<dbReference type="EC" id="1.1.1.102" evidence="9"/>
<dbReference type="GO" id="GO:0006666">
    <property type="term" value="P:3-keto-sphinganine metabolic process"/>
    <property type="evidence" value="ECO:0007669"/>
    <property type="project" value="InterPro"/>
</dbReference>
<evidence type="ECO:0000256" key="10">
    <source>
        <dbReference type="ARBA" id="ARBA00044737"/>
    </source>
</evidence>
<comment type="function">
    <text evidence="10">Catalyzes the reduction of 3'-oxosphinganine (3-ketodihydrosphingosine/KDS) to sphinganine (dihydrosphingosine/DHS), the second step of de novo sphingolipid biosynthesis.</text>
</comment>
<dbReference type="GO" id="GO:0005789">
    <property type="term" value="C:endoplasmic reticulum membrane"/>
    <property type="evidence" value="ECO:0007669"/>
    <property type="project" value="TreeGrafter"/>
</dbReference>
<keyword evidence="13" id="KW-1185">Reference proteome</keyword>
<gene>
    <name evidence="12" type="primary">TSC10</name>
    <name evidence="12" type="ORF">CspeluHIS016_0503100</name>
</gene>
<comment type="pathway">
    <text evidence="3">Sphingolipid metabolism.</text>
</comment>
<comment type="subcellular location">
    <subcellularLocation>
        <location evidence="1">Endoplasmic reticulum</location>
    </subcellularLocation>
</comment>
<dbReference type="PANTHER" id="PTHR43550:SF3">
    <property type="entry name" value="3-KETODIHYDROSPHINGOSINE REDUCTASE"/>
    <property type="match status" value="1"/>
</dbReference>
<evidence type="ECO:0000256" key="11">
    <source>
        <dbReference type="ARBA" id="ARBA00048930"/>
    </source>
</evidence>